<comment type="cofactor">
    <cofactor evidence="1">
        <name>FAD</name>
        <dbReference type="ChEBI" id="CHEBI:57692"/>
    </cofactor>
</comment>
<dbReference type="GO" id="GO:0003904">
    <property type="term" value="F:deoxyribodipyrimidine photo-lyase activity"/>
    <property type="evidence" value="ECO:0007669"/>
    <property type="project" value="UniProtKB-EC"/>
</dbReference>
<gene>
    <name evidence="7" type="ORF">BC739_008241</name>
</gene>
<name>A0ABR6BVP6_9PSEU</name>
<dbReference type="Proteomes" id="UP000517916">
    <property type="component" value="Unassembled WGS sequence"/>
</dbReference>
<evidence type="ECO:0000256" key="1">
    <source>
        <dbReference type="ARBA" id="ARBA00001974"/>
    </source>
</evidence>
<dbReference type="InterPro" id="IPR036134">
    <property type="entry name" value="Crypto/Photolyase_FAD-like_sf"/>
</dbReference>
<dbReference type="EC" id="4.1.99.3" evidence="7"/>
<dbReference type="PROSITE" id="PS51645">
    <property type="entry name" value="PHR_CRY_ALPHA_BETA"/>
    <property type="match status" value="1"/>
</dbReference>
<dbReference type="PROSITE" id="PS00394">
    <property type="entry name" value="DNA_PHOTOLYASES_1_1"/>
    <property type="match status" value="1"/>
</dbReference>
<evidence type="ECO:0000313" key="7">
    <source>
        <dbReference type="EMBL" id="MBA8930994.1"/>
    </source>
</evidence>
<feature type="domain" description="Photolyase/cryptochrome alpha/beta" evidence="6">
    <location>
        <begin position="3"/>
        <end position="124"/>
    </location>
</feature>
<comment type="similarity">
    <text evidence="5">Belongs to the DNA photolyase family.</text>
</comment>
<sequence>MTPPSVLWFRRDLRLSDHAALLAAAESPRVLALFVLDEALLKPAGEPRRAFLYGCLRELDEAIGGRLLVRHGDPAKVVPEVAAEIGAGSVHVSADTAPYGRARDERVRKALGDIDFVRTGSPYAVTPGRVRKGDGTPYRVFTPFRKAWLEHGWRRPADTGPDTAKWVDPRSLDQVKIPELRVDKDVVAAGERAALDAWRDFLDGPLPDYATDRDRPDRAGTSWMAAYLRWGCVHPRTLLADLAPKRSEGSQVFRSELAWREFYADVLWHRPETARRNYDERFDRMEHDTGKEADRRFADWCAGRTGYPIVDAGMRQLLAEGWMHNRVRMIVASFLVKDLHVPWWLGARHFMRHLVDGDLASNQHNWQWVAGCGTDAAPYFRIFNPVTQGEKFDPDGAYVRRYVPELAGVQGKRAHRPWELPAGPPQGYPAPIVDHAHERQVSLARYSAVKG</sequence>
<dbReference type="Pfam" id="PF00875">
    <property type="entry name" value="DNA_photolyase"/>
    <property type="match status" value="1"/>
</dbReference>
<dbReference type="Pfam" id="PF03441">
    <property type="entry name" value="FAD_binding_7"/>
    <property type="match status" value="1"/>
</dbReference>
<dbReference type="InterPro" id="IPR036155">
    <property type="entry name" value="Crypto/Photolyase_N_sf"/>
</dbReference>
<reference evidence="7 8" key="1">
    <citation type="submission" date="2020-08" db="EMBL/GenBank/DDBJ databases">
        <title>Genomic Encyclopedia of Archaeal and Bacterial Type Strains, Phase II (KMG-II): from individual species to whole genera.</title>
        <authorList>
            <person name="Goeker M."/>
        </authorList>
    </citation>
    <scope>NUCLEOTIDE SEQUENCE [LARGE SCALE GENOMIC DNA]</scope>
    <source>
        <strain evidence="7 8">DSM 43850</strain>
    </source>
</reference>
<keyword evidence="8" id="KW-1185">Reference proteome</keyword>
<evidence type="ECO:0000313" key="8">
    <source>
        <dbReference type="Proteomes" id="UP000517916"/>
    </source>
</evidence>
<dbReference type="Gene3D" id="1.25.40.80">
    <property type="match status" value="1"/>
</dbReference>
<proteinExistence type="inferred from homology"/>
<evidence type="ECO:0000256" key="5">
    <source>
        <dbReference type="RuleBase" id="RU004182"/>
    </source>
</evidence>
<evidence type="ECO:0000259" key="6">
    <source>
        <dbReference type="PROSITE" id="PS51645"/>
    </source>
</evidence>
<organism evidence="7 8">
    <name type="scientific">Kutzneria viridogrisea</name>
    <dbReference type="NCBI Taxonomy" id="47990"/>
    <lineage>
        <taxon>Bacteria</taxon>
        <taxon>Bacillati</taxon>
        <taxon>Actinomycetota</taxon>
        <taxon>Actinomycetes</taxon>
        <taxon>Pseudonocardiales</taxon>
        <taxon>Pseudonocardiaceae</taxon>
        <taxon>Kutzneria</taxon>
    </lineage>
</organism>
<protein>
    <submittedName>
        <fullName evidence="7">Deoxyribodipyrimidine photo-lyase</fullName>
        <ecNumber evidence="7">4.1.99.3</ecNumber>
    </submittedName>
</protein>
<dbReference type="SUPFAM" id="SSF52425">
    <property type="entry name" value="Cryptochrome/photolyase, N-terminal domain"/>
    <property type="match status" value="1"/>
</dbReference>
<keyword evidence="7" id="KW-0456">Lyase</keyword>
<comment type="caution">
    <text evidence="7">The sequence shown here is derived from an EMBL/GenBank/DDBJ whole genome shotgun (WGS) entry which is preliminary data.</text>
</comment>
<dbReference type="InterPro" id="IPR014729">
    <property type="entry name" value="Rossmann-like_a/b/a_fold"/>
</dbReference>
<dbReference type="InterPro" id="IPR018394">
    <property type="entry name" value="DNA_photolyase_1_CS_C"/>
</dbReference>
<dbReference type="InterPro" id="IPR005101">
    <property type="entry name" value="Cryptochr/Photolyase_FAD-bd"/>
</dbReference>
<dbReference type="InterPro" id="IPR006050">
    <property type="entry name" value="DNA_photolyase_N"/>
</dbReference>
<evidence type="ECO:0000256" key="2">
    <source>
        <dbReference type="ARBA" id="ARBA00022630"/>
    </source>
</evidence>
<dbReference type="PANTHER" id="PTHR11455:SF9">
    <property type="entry name" value="CRYPTOCHROME CIRCADIAN CLOCK 5 ISOFORM X1"/>
    <property type="match status" value="1"/>
</dbReference>
<dbReference type="SUPFAM" id="SSF48173">
    <property type="entry name" value="Cryptochrome/photolyase FAD-binding domain"/>
    <property type="match status" value="1"/>
</dbReference>
<evidence type="ECO:0000256" key="3">
    <source>
        <dbReference type="ARBA" id="ARBA00022827"/>
    </source>
</evidence>
<dbReference type="InterPro" id="IPR002081">
    <property type="entry name" value="Cryptochrome/DNA_photolyase_1"/>
</dbReference>
<dbReference type="PANTHER" id="PTHR11455">
    <property type="entry name" value="CRYPTOCHROME"/>
    <property type="match status" value="1"/>
</dbReference>
<dbReference type="PRINTS" id="PR00147">
    <property type="entry name" value="DNAPHOTLYASE"/>
</dbReference>
<dbReference type="RefSeq" id="WP_182840186.1">
    <property type="nucleotide sequence ID" value="NZ_BAAABQ010000087.1"/>
</dbReference>
<dbReference type="Gene3D" id="1.10.579.10">
    <property type="entry name" value="DNA Cyclobutane Dipyrimidine Photolyase, subunit A, domain 3"/>
    <property type="match status" value="1"/>
</dbReference>
<accession>A0ABR6BVP6</accession>
<keyword evidence="3 5" id="KW-0274">FAD</keyword>
<dbReference type="Gene3D" id="3.40.50.620">
    <property type="entry name" value="HUPs"/>
    <property type="match status" value="1"/>
</dbReference>
<keyword evidence="4 5" id="KW-0157">Chromophore</keyword>
<dbReference type="EMBL" id="JACJID010000008">
    <property type="protein sequence ID" value="MBA8930994.1"/>
    <property type="molecule type" value="Genomic_DNA"/>
</dbReference>
<keyword evidence="2 5" id="KW-0285">Flavoprotein</keyword>
<evidence type="ECO:0000256" key="4">
    <source>
        <dbReference type="ARBA" id="ARBA00022991"/>
    </source>
</evidence>